<evidence type="ECO:0000313" key="2">
    <source>
        <dbReference type="Proteomes" id="UP001345963"/>
    </source>
</evidence>
<evidence type="ECO:0000313" key="1">
    <source>
        <dbReference type="EMBL" id="MED6250757.1"/>
    </source>
</evidence>
<accession>A0ABU7BJD3</accession>
<protein>
    <submittedName>
        <fullName evidence="1">Uncharacterized protein</fullName>
    </submittedName>
</protein>
<dbReference type="Proteomes" id="UP001345963">
    <property type="component" value="Unassembled WGS sequence"/>
</dbReference>
<sequence length="84" mass="9609">MPAILISAATYHSFTCLSTFQRSPFLNHHLCKKTKENITKLPFTTTCRPHTLWKYSFISTVGPTHRLQPRTCLLALHETIPKAN</sequence>
<reference evidence="1 2" key="1">
    <citation type="submission" date="2021-07" db="EMBL/GenBank/DDBJ databases">
        <authorList>
            <person name="Palmer J.M."/>
        </authorList>
    </citation>
    <scope>NUCLEOTIDE SEQUENCE [LARGE SCALE GENOMIC DNA]</scope>
    <source>
        <strain evidence="1 2">AT_MEX2019</strain>
        <tissue evidence="1">Muscle</tissue>
    </source>
</reference>
<dbReference type="EMBL" id="JAHUTI010059209">
    <property type="protein sequence ID" value="MED6250757.1"/>
    <property type="molecule type" value="Genomic_DNA"/>
</dbReference>
<organism evidence="1 2">
    <name type="scientific">Ataeniobius toweri</name>
    <dbReference type="NCBI Taxonomy" id="208326"/>
    <lineage>
        <taxon>Eukaryota</taxon>
        <taxon>Metazoa</taxon>
        <taxon>Chordata</taxon>
        <taxon>Craniata</taxon>
        <taxon>Vertebrata</taxon>
        <taxon>Euteleostomi</taxon>
        <taxon>Actinopterygii</taxon>
        <taxon>Neopterygii</taxon>
        <taxon>Teleostei</taxon>
        <taxon>Neoteleostei</taxon>
        <taxon>Acanthomorphata</taxon>
        <taxon>Ovalentaria</taxon>
        <taxon>Atherinomorphae</taxon>
        <taxon>Cyprinodontiformes</taxon>
        <taxon>Goodeidae</taxon>
        <taxon>Ataeniobius</taxon>
    </lineage>
</organism>
<name>A0ABU7BJD3_9TELE</name>
<keyword evidence="2" id="KW-1185">Reference proteome</keyword>
<proteinExistence type="predicted"/>
<gene>
    <name evidence="1" type="ORF">ATANTOWER_008451</name>
</gene>
<comment type="caution">
    <text evidence="1">The sequence shown here is derived from an EMBL/GenBank/DDBJ whole genome shotgun (WGS) entry which is preliminary data.</text>
</comment>